<dbReference type="Pfam" id="PF13595">
    <property type="entry name" value="DUF4138"/>
    <property type="match status" value="1"/>
</dbReference>
<evidence type="ECO:0000313" key="3">
    <source>
        <dbReference type="Proteomes" id="UP000198432"/>
    </source>
</evidence>
<proteinExistence type="predicted"/>
<dbReference type="NCBIfam" id="TIGR03780">
    <property type="entry name" value="Bac_Flav_CT_N"/>
    <property type="match status" value="1"/>
</dbReference>
<protein>
    <submittedName>
        <fullName evidence="2">Bacteroides conjugative transposon TraN protein</fullName>
    </submittedName>
</protein>
<dbReference type="InterPro" id="IPR022298">
    <property type="entry name" value="Conjug_transposon_TraN"/>
</dbReference>
<feature type="signal peptide" evidence="1">
    <location>
        <begin position="1"/>
        <end position="21"/>
    </location>
</feature>
<dbReference type="EMBL" id="FZOQ01000044">
    <property type="protein sequence ID" value="SNT30946.1"/>
    <property type="molecule type" value="Genomic_DNA"/>
</dbReference>
<dbReference type="OrthoDB" id="1038500at2"/>
<dbReference type="RefSeq" id="WP_089321887.1">
    <property type="nucleotide sequence ID" value="NZ_FZOQ01000044.1"/>
</dbReference>
<keyword evidence="3" id="KW-1185">Reference proteome</keyword>
<organism evidence="2 3">
    <name type="scientific">Pontibacter ummariensis</name>
    <dbReference type="NCBI Taxonomy" id="1610492"/>
    <lineage>
        <taxon>Bacteria</taxon>
        <taxon>Pseudomonadati</taxon>
        <taxon>Bacteroidota</taxon>
        <taxon>Cytophagia</taxon>
        <taxon>Cytophagales</taxon>
        <taxon>Hymenobacteraceae</taxon>
        <taxon>Pontibacter</taxon>
    </lineage>
</organism>
<accession>A0A239LK42</accession>
<sequence>MNKNSFTVLLCFLLCQLTGMAQSLQQDFLKLALTKTTSLIFPYAIQSVDRGSSDILAQIPSQVGNVLHVKAARAGFPETNLTVITTDGNLYSFPVRYADNPERTLIRLDASPMNTASVLFTNAAFNEKQLETIAKNLVRDSKFYYGIRDKKGGARAAVEGIYIHDNTLFYRVVLTNKSPLPYKLDFSRFTVHDRKQARRTATQAQVLSALYTYEDKAGAVEAGQRKVLVFALQKHALMNGKELVLDLFEKGGGRHLKLRVRKRDLRLACPLILESYLLNNPVKESLITKP</sequence>
<feature type="chain" id="PRO_5012964018" evidence="1">
    <location>
        <begin position="22"/>
        <end position="290"/>
    </location>
</feature>
<gene>
    <name evidence="2" type="ORF">SAMN06296052_1446</name>
</gene>
<reference evidence="3" key="1">
    <citation type="submission" date="2017-06" db="EMBL/GenBank/DDBJ databases">
        <authorList>
            <person name="Varghese N."/>
            <person name="Submissions S."/>
        </authorList>
    </citation>
    <scope>NUCLEOTIDE SEQUENCE [LARGE SCALE GENOMIC DNA]</scope>
    <source>
        <strain evidence="3">NKM1</strain>
    </source>
</reference>
<keyword evidence="1" id="KW-0732">Signal</keyword>
<dbReference type="Proteomes" id="UP000198432">
    <property type="component" value="Unassembled WGS sequence"/>
</dbReference>
<name>A0A239LK42_9BACT</name>
<evidence type="ECO:0000313" key="2">
    <source>
        <dbReference type="EMBL" id="SNT30946.1"/>
    </source>
</evidence>
<dbReference type="AlphaFoldDB" id="A0A239LK42"/>
<evidence type="ECO:0000256" key="1">
    <source>
        <dbReference type="SAM" id="SignalP"/>
    </source>
</evidence>